<accession>A0A3B1ASF5</accession>
<proteinExistence type="predicted"/>
<evidence type="ECO:0000256" key="1">
    <source>
        <dbReference type="SAM" id="Phobius"/>
    </source>
</evidence>
<keyword evidence="1" id="KW-1133">Transmembrane helix</keyword>
<reference evidence="2" key="1">
    <citation type="submission" date="2018-06" db="EMBL/GenBank/DDBJ databases">
        <authorList>
            <person name="Zhirakovskaya E."/>
        </authorList>
    </citation>
    <scope>NUCLEOTIDE SEQUENCE</scope>
</reference>
<evidence type="ECO:0000313" key="2">
    <source>
        <dbReference type="EMBL" id="VAX01160.1"/>
    </source>
</evidence>
<gene>
    <name evidence="2" type="ORF">MNBD_GAMMA21-1874</name>
</gene>
<protein>
    <submittedName>
        <fullName evidence="2">Uncharacterized protein</fullName>
    </submittedName>
</protein>
<keyword evidence="1" id="KW-0472">Membrane</keyword>
<sequence length="192" mass="22258">MFFQSVFARLRRMAGFNKLVGGLTREFWVGHFLVMISTIFGVYLAAHSGLKTAVEFDALSSDRDNYYMRANLRDEIRYNISIAEKFIVTINKFGSFRRSNYPAFQTFVMETMKEQSNTLKTPNVILNGMLQYYDRVDRLLKEQKGGGINVLVLAKKLRKAIDNFNVNVMTKLDRNLIDLKKRLDDNGLVIYE</sequence>
<dbReference type="AlphaFoldDB" id="A0A3B1ASF5"/>
<organism evidence="2">
    <name type="scientific">hydrothermal vent metagenome</name>
    <dbReference type="NCBI Taxonomy" id="652676"/>
    <lineage>
        <taxon>unclassified sequences</taxon>
        <taxon>metagenomes</taxon>
        <taxon>ecological metagenomes</taxon>
    </lineage>
</organism>
<dbReference type="EMBL" id="UOFR01000082">
    <property type="protein sequence ID" value="VAX01160.1"/>
    <property type="molecule type" value="Genomic_DNA"/>
</dbReference>
<name>A0A3B1ASF5_9ZZZZ</name>
<keyword evidence="1" id="KW-0812">Transmembrane</keyword>
<feature type="transmembrane region" description="Helical" evidence="1">
    <location>
        <begin position="27"/>
        <end position="46"/>
    </location>
</feature>